<proteinExistence type="predicted"/>
<protein>
    <submittedName>
        <fullName evidence="1">Uncharacterized protein</fullName>
    </submittedName>
</protein>
<accession>A0ACB8ACT9</accession>
<evidence type="ECO:0000313" key="1">
    <source>
        <dbReference type="EMBL" id="KAH7911021.1"/>
    </source>
</evidence>
<name>A0ACB8ACT9_9AGAM</name>
<sequence length="691" mass="76216">MANAPHPQNDGNSRDENPVVAELPPKYPPFPAAPKGTTIIPFKDFIPSGYKRVQSSAEDGTITEIEVDAGFGIPTVKVLNEGEALQRSKDRKRRRNAGQSKDDNGKIIQWWDEWEQSENTRTASFDVTAARTMSYAFRVQQATDDFRLGRTWPPIAYGVRTLWDHFRIYIGLITKLPIYRKPKGGNKGNVDIPYDVPGEGSSEENTNAPRANHTSAPMVIQDPLEQMAHPGQHLVHEGERIDLLESFVTDMEKSIRVFLSSYMRDKGLIWSQRNLFIAPTILHFFLHFMLRNNIFLDSPEHTASLQRALAIAELAKTELPLTANIGQLLPDTFGTACKECWGIQGSLSVQIPVTVPNHDSLDARNDSEGDAGTSENTPVNADDASKVFEEELKAEGNAEIIPSDVVLDSITAKQVLADNVDEDTPISTHAAHAITEDTSTSAASWNHPGDPWMAALSPEEHTTSSWTDVAVHTLINLMGPTALPLTHLPGISEYSTRRVKQIIPPRAIDNMPSSPGRVIPSFSMSQTHMIEEDLQDHFACVILEPWIRSVDEAGVDIVEPVLTSTGPVVEPSLVEGHPTLTQTNGHAQITDAHRVVDAGGRCIFDAYTHDVTLLVDPVLVEYLSPGMGLCGTWVQIARMYGQGQCDKDEGQGASEALEHGYWYMEALISIYPSFYTEGKKIGEEDDQEGED</sequence>
<reference evidence="1" key="1">
    <citation type="journal article" date="2021" name="New Phytol.">
        <title>Evolutionary innovations through gain and loss of genes in the ectomycorrhizal Boletales.</title>
        <authorList>
            <person name="Wu G."/>
            <person name="Miyauchi S."/>
            <person name="Morin E."/>
            <person name="Kuo A."/>
            <person name="Drula E."/>
            <person name="Varga T."/>
            <person name="Kohler A."/>
            <person name="Feng B."/>
            <person name="Cao Y."/>
            <person name="Lipzen A."/>
            <person name="Daum C."/>
            <person name="Hundley H."/>
            <person name="Pangilinan J."/>
            <person name="Johnson J."/>
            <person name="Barry K."/>
            <person name="LaButti K."/>
            <person name="Ng V."/>
            <person name="Ahrendt S."/>
            <person name="Min B."/>
            <person name="Choi I.G."/>
            <person name="Park H."/>
            <person name="Plett J.M."/>
            <person name="Magnuson J."/>
            <person name="Spatafora J.W."/>
            <person name="Nagy L.G."/>
            <person name="Henrissat B."/>
            <person name="Grigoriev I.V."/>
            <person name="Yang Z.L."/>
            <person name="Xu J."/>
            <person name="Martin F.M."/>
        </authorList>
    </citation>
    <scope>NUCLEOTIDE SEQUENCE</scope>
    <source>
        <strain evidence="1">ATCC 28755</strain>
    </source>
</reference>
<evidence type="ECO:0000313" key="2">
    <source>
        <dbReference type="Proteomes" id="UP000790377"/>
    </source>
</evidence>
<organism evidence="1 2">
    <name type="scientific">Hygrophoropsis aurantiaca</name>
    <dbReference type="NCBI Taxonomy" id="72124"/>
    <lineage>
        <taxon>Eukaryota</taxon>
        <taxon>Fungi</taxon>
        <taxon>Dikarya</taxon>
        <taxon>Basidiomycota</taxon>
        <taxon>Agaricomycotina</taxon>
        <taxon>Agaricomycetes</taxon>
        <taxon>Agaricomycetidae</taxon>
        <taxon>Boletales</taxon>
        <taxon>Coniophorineae</taxon>
        <taxon>Hygrophoropsidaceae</taxon>
        <taxon>Hygrophoropsis</taxon>
    </lineage>
</organism>
<gene>
    <name evidence="1" type="ORF">BJ138DRAFT_37240</name>
</gene>
<comment type="caution">
    <text evidence="1">The sequence shown here is derived from an EMBL/GenBank/DDBJ whole genome shotgun (WGS) entry which is preliminary data.</text>
</comment>
<dbReference type="EMBL" id="MU267692">
    <property type="protein sequence ID" value="KAH7911021.1"/>
    <property type="molecule type" value="Genomic_DNA"/>
</dbReference>
<keyword evidence="2" id="KW-1185">Reference proteome</keyword>
<dbReference type="Proteomes" id="UP000790377">
    <property type="component" value="Unassembled WGS sequence"/>
</dbReference>